<feature type="compositionally biased region" description="Low complexity" evidence="1">
    <location>
        <begin position="536"/>
        <end position="547"/>
    </location>
</feature>
<evidence type="ECO:0000313" key="3">
    <source>
        <dbReference type="Proteomes" id="UP000014809"/>
    </source>
</evidence>
<proteinExistence type="predicted"/>
<keyword evidence="3" id="KW-1185">Reference proteome</keyword>
<dbReference type="STRING" id="1200352.A606_03720"/>
<dbReference type="HOGENOM" id="CLU_465985_0_0_11"/>
<dbReference type="Proteomes" id="UP000014809">
    <property type="component" value="Chromosome"/>
</dbReference>
<dbReference type="eggNOG" id="ENOG502ZW77">
    <property type="taxonomic scope" value="Bacteria"/>
</dbReference>
<feature type="compositionally biased region" description="Polar residues" evidence="1">
    <location>
        <begin position="365"/>
        <end position="375"/>
    </location>
</feature>
<feature type="region of interest" description="Disordered" evidence="1">
    <location>
        <begin position="355"/>
        <end position="508"/>
    </location>
</feature>
<dbReference type="AlphaFoldDB" id="S4XFJ1"/>
<feature type="compositionally biased region" description="Gly residues" evidence="1">
    <location>
        <begin position="478"/>
        <end position="508"/>
    </location>
</feature>
<evidence type="ECO:0008006" key="4">
    <source>
        <dbReference type="Google" id="ProtNLM"/>
    </source>
</evidence>
<protein>
    <recommendedName>
        <fullName evidence="4">PPE family domain-containing protein</fullName>
    </recommendedName>
</protein>
<dbReference type="EMBL" id="CP003696">
    <property type="protein sequence ID" value="AGP30395.1"/>
    <property type="molecule type" value="Genomic_DNA"/>
</dbReference>
<sequence>MFRFDIDSVIESGFRICEAGAYLSTSRNSTVSVASFTTSPALGAVATQYASYLGAHPGSLAVATQAVMSNITFLHESITRMAEALQCQEEGAAASFFAEPMKQFSVLPMEYGMFRFPIRQDVPILDLGYAPPVAAVEAGTPLKALVAMFAGSDGAIIAAAEAWTAAGRRVSEAAESLARAGAILADTTEGDAFTTAQAAIADTVAQATVIATNATAMGTGMAELAPIRATAHAQLVAMEAEAEAQKAAITAAGVSNPAAAAAAPAALAAAEAETQAQVAVFVSSYLQPALDTARPVVNNLGVEVAGHSGGGVLQTGASGVQGLGDVATQVSGGVTASGQTAAAQQYAQVAQTTGQVGNTPGAAAQVSQAGQLGQTVSGPGGAVGPVSGGPSGAGGLGRAGQTVTSPAGMGGTPGAGATTNGLNGVNAGGMGTASSMRGTANGGVGSPGGGGGASGGMRSGSVPQPLLPRGMSTSMVGPGTGTGPGAGTGSGPGTGTGSGAGASGGGVRGGSPAMMGGMAGAGAGAGAGGRGGAGGQRAASSVSSSAATPFTATTGKGKSKRDIVKEYFRRQFLGEEPQTVKTVIR</sequence>
<feature type="compositionally biased region" description="Gly residues" evidence="1">
    <location>
        <begin position="440"/>
        <end position="458"/>
    </location>
</feature>
<gene>
    <name evidence="2" type="ORF">A606_03720</name>
</gene>
<dbReference type="PATRIC" id="fig|1200352.3.peg.748"/>
<feature type="compositionally biased region" description="Gly residues" evidence="1">
    <location>
        <begin position="378"/>
        <end position="398"/>
    </location>
</feature>
<feature type="region of interest" description="Disordered" evidence="1">
    <location>
        <begin position="522"/>
        <end position="562"/>
    </location>
</feature>
<evidence type="ECO:0000313" key="2">
    <source>
        <dbReference type="EMBL" id="AGP30395.1"/>
    </source>
</evidence>
<reference evidence="2 3" key="1">
    <citation type="submission" date="2012-06" db="EMBL/GenBank/DDBJ databases">
        <title>Complete genome sequence of Corynebacterium terpenotabidum Y-11 (=DSM 44721).</title>
        <authorList>
            <person name="Ruckert C."/>
            <person name="Albersmeier A."/>
            <person name="Al-Dilaimi A."/>
            <person name="Szczepanowski R."/>
            <person name="Kalinowski J."/>
        </authorList>
    </citation>
    <scope>NUCLEOTIDE SEQUENCE [LARGE SCALE GENOMIC DNA]</scope>
    <source>
        <strain evidence="2 3">Y-11</strain>
    </source>
</reference>
<accession>S4XFJ1</accession>
<name>S4XFJ1_9CORY</name>
<feature type="compositionally biased region" description="Low complexity" evidence="1">
    <location>
        <begin position="415"/>
        <end position="425"/>
    </location>
</feature>
<evidence type="ECO:0000256" key="1">
    <source>
        <dbReference type="SAM" id="MobiDB-lite"/>
    </source>
</evidence>
<feature type="compositionally biased region" description="Gly residues" evidence="1">
    <location>
        <begin position="522"/>
        <end position="535"/>
    </location>
</feature>
<organism evidence="2 3">
    <name type="scientific">Corynebacterium terpenotabidum Y-11</name>
    <dbReference type="NCBI Taxonomy" id="1200352"/>
    <lineage>
        <taxon>Bacteria</taxon>
        <taxon>Bacillati</taxon>
        <taxon>Actinomycetota</taxon>
        <taxon>Actinomycetes</taxon>
        <taxon>Mycobacteriales</taxon>
        <taxon>Corynebacteriaceae</taxon>
        <taxon>Corynebacterium</taxon>
    </lineage>
</organism>
<dbReference type="KEGG" id="cter:A606_03720"/>